<keyword evidence="1" id="KW-0408">Iron</keyword>
<comment type="similarity">
    <text evidence="1">Belongs to the Brp/Blh beta-carotene diooxygenase family.</text>
</comment>
<keyword evidence="1" id="KW-0479">Metal-binding</keyword>
<dbReference type="EC" id="1.13.11.63" evidence="1"/>
<dbReference type="GO" id="GO:0010436">
    <property type="term" value="F:carotenoid dioxygenase activity"/>
    <property type="evidence" value="ECO:0007669"/>
    <property type="project" value="UniProtKB-UniRule"/>
</dbReference>
<reference evidence="2" key="1">
    <citation type="submission" date="2024-02" db="EMBL/GenBank/DDBJ databases">
        <title>Sediminibacterium planktonica sp. nov. and Sediminibacterium longus sp. nov., isolated from surface lake and river water.</title>
        <authorList>
            <person name="Watanabe K."/>
            <person name="Takemine S."/>
            <person name="Ishii Y."/>
            <person name="Ogata Y."/>
            <person name="Shindo C."/>
            <person name="Suda W."/>
        </authorList>
    </citation>
    <scope>NUCLEOTIDE SEQUENCE</scope>
    <source>
        <strain evidence="2">KACHI17</strain>
    </source>
</reference>
<sequence>MEASSTQQYSGNTVLSKVLLSIGVLLVVWNNYILPIPATLQWIIFAITILIAGVPHGALDHIVAKQNSMLQKKPFSSTQFYLTYLSRMALFGICWLFFPSFSLLIFILLSAFHFGETDLLLPTSLKKNLAATAQTIYGLLIVLLLLLTHTQEVLPILSIIKKQNADILSIVFETRNSIFIILITLFILIVTFIWLHRIQALPYKWYMDIIIRTSIILAIIICLPLPLAFAFYFGGWHSLHSLENIRKYLSDSGSETISFTALLKKCVPYSIIAFLGIGILIIMATYLKTESVFLFFFFVGIAILTAPHLEVMSDMYNHLRKKDISRS</sequence>
<dbReference type="InterPro" id="IPR022270">
    <property type="entry name" value="Blh_diox"/>
</dbReference>
<comment type="cofactor">
    <cofactor evidence="1">
        <name>Fe(2+)</name>
        <dbReference type="ChEBI" id="CHEBI:29033"/>
    </cofactor>
</comment>
<comment type="function">
    <text evidence="1">Catalyzes the cleavage of beta-carotene at its central double bond (15,15') to yield two molecules of all-trans-retinal.</text>
</comment>
<dbReference type="NCBIfam" id="TIGR03753">
    <property type="entry name" value="blh_monoox"/>
    <property type="match status" value="1"/>
</dbReference>
<feature type="transmembrane region" description="Helical" evidence="1">
    <location>
        <begin position="178"/>
        <end position="197"/>
    </location>
</feature>
<keyword evidence="1" id="KW-0472">Membrane</keyword>
<comment type="caution">
    <text evidence="1">Lacks conserved residue(s) required for the propagation of feature annotation.</text>
</comment>
<dbReference type="HAMAP" id="MF_02093">
    <property type="entry name" value="Beta_carotene_diox"/>
    <property type="match status" value="1"/>
</dbReference>
<feature type="transmembrane region" description="Helical" evidence="1">
    <location>
        <begin position="14"/>
        <end position="34"/>
    </location>
</feature>
<keyword evidence="1" id="KW-0812">Transmembrane</keyword>
<comment type="subcellular location">
    <subcellularLocation>
        <location evidence="1">Cell membrane</location>
        <topology evidence="1">Multi-pass membrane protein</topology>
    </subcellularLocation>
</comment>
<dbReference type="RefSeq" id="WP_353548660.1">
    <property type="nucleotide sequence ID" value="NZ_AP029612.1"/>
</dbReference>
<dbReference type="GO" id="GO:0003834">
    <property type="term" value="F:beta-carotene 15,15'-dioxygenase activity"/>
    <property type="evidence" value="ECO:0007669"/>
    <property type="project" value="UniProtKB-EC"/>
</dbReference>
<dbReference type="GO" id="GO:0005886">
    <property type="term" value="C:plasma membrane"/>
    <property type="evidence" value="ECO:0007669"/>
    <property type="project" value="UniProtKB-SubCell"/>
</dbReference>
<dbReference type="GO" id="GO:0005506">
    <property type="term" value="F:iron ion binding"/>
    <property type="evidence" value="ECO:0007669"/>
    <property type="project" value="UniProtKB-UniRule"/>
</dbReference>
<feature type="transmembrane region" description="Helical" evidence="1">
    <location>
        <begin position="209"/>
        <end position="233"/>
    </location>
</feature>
<gene>
    <name evidence="2" type="ORF">KACHI17_19040</name>
</gene>
<dbReference type="Pfam" id="PF15461">
    <property type="entry name" value="BCD"/>
    <property type="match status" value="1"/>
</dbReference>
<dbReference type="EMBL" id="AP029612">
    <property type="protein sequence ID" value="BFG71023.1"/>
    <property type="molecule type" value="Genomic_DNA"/>
</dbReference>
<name>A0AAT9GK20_9BACT</name>
<feature type="transmembrane region" description="Helical" evidence="1">
    <location>
        <begin position="84"/>
        <end position="115"/>
    </location>
</feature>
<feature type="transmembrane region" description="Helical" evidence="1">
    <location>
        <begin position="40"/>
        <end position="63"/>
    </location>
</feature>
<protein>
    <recommendedName>
        <fullName evidence="1">Probable beta-carotene 15,15'-dioxygenase</fullName>
        <ecNumber evidence="1">1.13.11.63</ecNumber>
    </recommendedName>
</protein>
<keyword evidence="1" id="KW-0223">Dioxygenase</keyword>
<comment type="catalytic activity">
    <reaction evidence="1">
        <text>all-trans-beta-carotene + O2 = 2 all-trans-retinal</text>
        <dbReference type="Rhea" id="RHEA:32887"/>
        <dbReference type="ChEBI" id="CHEBI:15379"/>
        <dbReference type="ChEBI" id="CHEBI:17579"/>
        <dbReference type="ChEBI" id="CHEBI:17898"/>
        <dbReference type="EC" id="1.13.11.63"/>
    </reaction>
</comment>
<keyword evidence="1" id="KW-1133">Transmembrane helix</keyword>
<dbReference type="AlphaFoldDB" id="A0AAT9GK20"/>
<keyword evidence="1" id="KW-0560">Oxidoreductase</keyword>
<proteinExistence type="inferred from homology"/>
<feature type="transmembrane region" description="Helical" evidence="1">
    <location>
        <begin position="135"/>
        <end position="157"/>
    </location>
</feature>
<accession>A0AAT9GK20</accession>
<organism evidence="2">
    <name type="scientific">Sediminibacterium sp. KACHI17</name>
    <dbReference type="NCBI Taxonomy" id="1751071"/>
    <lineage>
        <taxon>Bacteria</taxon>
        <taxon>Pseudomonadati</taxon>
        <taxon>Bacteroidota</taxon>
        <taxon>Chitinophagia</taxon>
        <taxon>Chitinophagales</taxon>
        <taxon>Chitinophagaceae</taxon>
        <taxon>Sediminibacterium</taxon>
    </lineage>
</organism>
<dbReference type="GO" id="GO:0016121">
    <property type="term" value="P:carotene catabolic process"/>
    <property type="evidence" value="ECO:0007669"/>
    <property type="project" value="UniProtKB-UniRule"/>
</dbReference>
<keyword evidence="1" id="KW-1003">Cell membrane</keyword>
<feature type="transmembrane region" description="Helical" evidence="1">
    <location>
        <begin position="266"/>
        <end position="287"/>
    </location>
</feature>
<evidence type="ECO:0000256" key="1">
    <source>
        <dbReference type="HAMAP-Rule" id="MF_02093"/>
    </source>
</evidence>
<evidence type="ECO:0000313" key="2">
    <source>
        <dbReference type="EMBL" id="BFG71023.1"/>
    </source>
</evidence>
<feature type="transmembrane region" description="Helical" evidence="1">
    <location>
        <begin position="293"/>
        <end position="312"/>
    </location>
</feature>